<accession>A0ABS3ULU6</accession>
<comment type="caution">
    <text evidence="1">The sequence shown here is derived from an EMBL/GenBank/DDBJ whole genome shotgun (WGS) entry which is preliminary data.</text>
</comment>
<name>A0ABS3ULU6_9ACTN</name>
<dbReference type="EMBL" id="JAGFNS010000008">
    <property type="protein sequence ID" value="MBO3738632.1"/>
    <property type="molecule type" value="Genomic_DNA"/>
</dbReference>
<evidence type="ECO:0008006" key="3">
    <source>
        <dbReference type="Google" id="ProtNLM"/>
    </source>
</evidence>
<gene>
    <name evidence="1" type="ORF">J5X75_13985</name>
</gene>
<dbReference type="InterPro" id="IPR011990">
    <property type="entry name" value="TPR-like_helical_dom_sf"/>
</dbReference>
<sequence>MDELLASIRRRVTLYTITGSPVHLIGRQATDEGVALWEAATTVGESGERTMNVEPLAALAWFYWCRYLSLPDGVGDAERETAVPLFRVLAPEWPELVPEHLIADTGLDDWCDEADDLVDRCLRHDDPAALDRAISLYRQVLQMIDIERSPRGDVLNNLGMALRIRFERGADRQDLDDAVHAGRVAVACTPAGSEQSRYAANLAARLQTRFLRDGDPADLTDAIELTRGALDGFSPHDPERVTHLSNLGLALRLRFERYGEPADIDEAVTVGRDAVARCPRRHPNRHQCLGNLAGSLQVRFGRRGDPADLDAAITAVRGALRGIPGDRPDLGGHLSNLTVMLQTRYHDRGDRADLDAAVDAARSAASTMPHGHANRAQALSNLSTALLGRFDRLGDRDDLDAAVDNGRAAADAAPAPDPGRPRYLSNLANALHTRFTAAGDPDDLAAAISVGQAAVDLTPAGHPNHARYRSNLAGALLRRAEHTGDPADLDTVVAITESVIGELPAGHPDRPTVLGNLGTALRTRFARSQSRADADRALWACREGAAATAAPAAARLRCADTLGDFAASLGRWPEAAGGFTAAVRLLPLFAWRGLGRDSAEDALATSNGIAGDAGACSIAAGDRNAAVATLEQGRGVGWARLLDTRTDLTALRAAAPDLAGRLDAVRSGLDLPGA</sequence>
<keyword evidence="2" id="KW-1185">Reference proteome</keyword>
<dbReference type="Proteomes" id="UP000679690">
    <property type="component" value="Unassembled WGS sequence"/>
</dbReference>
<organism evidence="1 2">
    <name type="scientific">Actinoplanes flavus</name>
    <dbReference type="NCBI Taxonomy" id="2820290"/>
    <lineage>
        <taxon>Bacteria</taxon>
        <taxon>Bacillati</taxon>
        <taxon>Actinomycetota</taxon>
        <taxon>Actinomycetes</taxon>
        <taxon>Micromonosporales</taxon>
        <taxon>Micromonosporaceae</taxon>
        <taxon>Actinoplanes</taxon>
    </lineage>
</organism>
<evidence type="ECO:0000313" key="1">
    <source>
        <dbReference type="EMBL" id="MBO3738632.1"/>
    </source>
</evidence>
<dbReference type="RefSeq" id="WP_208467796.1">
    <property type="nucleotide sequence ID" value="NZ_JAGFNS010000008.1"/>
</dbReference>
<evidence type="ECO:0000313" key="2">
    <source>
        <dbReference type="Proteomes" id="UP000679690"/>
    </source>
</evidence>
<proteinExistence type="predicted"/>
<protein>
    <recommendedName>
        <fullName evidence="3">Tetratricopeptide repeat protein</fullName>
    </recommendedName>
</protein>
<reference evidence="1 2" key="1">
    <citation type="submission" date="2021-03" db="EMBL/GenBank/DDBJ databases">
        <title>Actinoplanes flavus sp. nov., a novel actinomycete isolated from Coconut Palm rhizosphere soil.</title>
        <authorList>
            <person name="Luo X."/>
        </authorList>
    </citation>
    <scope>NUCLEOTIDE SEQUENCE [LARGE SCALE GENOMIC DNA]</scope>
    <source>
        <strain evidence="1 2">NEAU-H7</strain>
    </source>
</reference>
<dbReference type="Gene3D" id="1.25.40.10">
    <property type="entry name" value="Tetratricopeptide repeat domain"/>
    <property type="match status" value="2"/>
</dbReference>